<dbReference type="GO" id="GO:0012505">
    <property type="term" value="C:endomembrane system"/>
    <property type="evidence" value="ECO:0007669"/>
    <property type="project" value="UniProtKB-SubCell"/>
</dbReference>
<evidence type="ECO:0000256" key="1">
    <source>
        <dbReference type="ARBA" id="ARBA00004127"/>
    </source>
</evidence>
<feature type="transmembrane region" description="Helical" evidence="6">
    <location>
        <begin position="149"/>
        <end position="171"/>
    </location>
</feature>
<dbReference type="InterPro" id="IPR036259">
    <property type="entry name" value="MFS_trans_sf"/>
</dbReference>
<feature type="transmembrane region" description="Helical" evidence="6">
    <location>
        <begin position="276"/>
        <end position="295"/>
    </location>
</feature>
<feature type="transmembrane region" description="Helical" evidence="6">
    <location>
        <begin position="351"/>
        <end position="370"/>
    </location>
</feature>
<evidence type="ECO:0000256" key="5">
    <source>
        <dbReference type="ARBA" id="ARBA00023136"/>
    </source>
</evidence>
<feature type="transmembrane region" description="Helical" evidence="6">
    <location>
        <begin position="53"/>
        <end position="71"/>
    </location>
</feature>
<comment type="subcellular location">
    <subcellularLocation>
        <location evidence="1">Endomembrane system</location>
        <topology evidence="1">Multi-pass membrane protein</topology>
    </subcellularLocation>
</comment>
<keyword evidence="4 6" id="KW-1133">Transmembrane helix</keyword>
<keyword evidence="9" id="KW-1185">Reference proteome</keyword>
<dbReference type="OrthoDB" id="5141738at2759"/>
<gene>
    <name evidence="8" type="ORF">BB559_000834</name>
</gene>
<dbReference type="PANTHER" id="PTHR23501">
    <property type="entry name" value="MAJOR FACILITATOR SUPERFAMILY"/>
    <property type="match status" value="1"/>
</dbReference>
<evidence type="ECO:0000313" key="9">
    <source>
        <dbReference type="Proteomes" id="UP000245699"/>
    </source>
</evidence>
<dbReference type="PANTHER" id="PTHR23501:SF191">
    <property type="entry name" value="VACUOLAR BASIC AMINO ACID TRANSPORTER 4"/>
    <property type="match status" value="1"/>
</dbReference>
<dbReference type="InterPro" id="IPR005828">
    <property type="entry name" value="MFS_sugar_transport-like"/>
</dbReference>
<dbReference type="GO" id="GO:0005886">
    <property type="term" value="C:plasma membrane"/>
    <property type="evidence" value="ECO:0007669"/>
    <property type="project" value="TreeGrafter"/>
</dbReference>
<feature type="transmembrane region" description="Helical" evidence="6">
    <location>
        <begin position="178"/>
        <end position="198"/>
    </location>
</feature>
<evidence type="ECO:0000256" key="3">
    <source>
        <dbReference type="ARBA" id="ARBA00022692"/>
    </source>
</evidence>
<evidence type="ECO:0000256" key="2">
    <source>
        <dbReference type="ARBA" id="ARBA00022448"/>
    </source>
</evidence>
<proteinExistence type="predicted"/>
<evidence type="ECO:0000256" key="4">
    <source>
        <dbReference type="ARBA" id="ARBA00022989"/>
    </source>
</evidence>
<dbReference type="SUPFAM" id="SSF103473">
    <property type="entry name" value="MFS general substrate transporter"/>
    <property type="match status" value="1"/>
</dbReference>
<dbReference type="Gene3D" id="1.20.1250.20">
    <property type="entry name" value="MFS general substrate transporter like domains"/>
    <property type="match status" value="2"/>
</dbReference>
<feature type="transmembrane region" description="Helical" evidence="6">
    <location>
        <begin position="518"/>
        <end position="538"/>
    </location>
</feature>
<keyword evidence="5 6" id="KW-0472">Membrane</keyword>
<evidence type="ECO:0000256" key="6">
    <source>
        <dbReference type="SAM" id="Phobius"/>
    </source>
</evidence>
<accession>A0A2T9Z3X0</accession>
<evidence type="ECO:0000313" key="8">
    <source>
        <dbReference type="EMBL" id="PVU99295.1"/>
    </source>
</evidence>
<feature type="transmembrane region" description="Helical" evidence="6">
    <location>
        <begin position="407"/>
        <end position="431"/>
    </location>
</feature>
<dbReference type="InterPro" id="IPR020846">
    <property type="entry name" value="MFS_dom"/>
</dbReference>
<protein>
    <recommendedName>
        <fullName evidence="7">Major facilitator superfamily (MFS) profile domain-containing protein</fullName>
    </recommendedName>
</protein>
<dbReference type="EMBL" id="MBFT01000045">
    <property type="protein sequence ID" value="PVU99295.1"/>
    <property type="molecule type" value="Genomic_DNA"/>
</dbReference>
<feature type="transmembrane region" description="Helical" evidence="6">
    <location>
        <begin position="244"/>
        <end position="264"/>
    </location>
</feature>
<reference evidence="8 9" key="1">
    <citation type="journal article" date="2018" name="MBio">
        <title>Comparative Genomics Reveals the Core Gene Toolbox for the Fungus-Insect Symbiosis.</title>
        <authorList>
            <person name="Wang Y."/>
            <person name="Stata M."/>
            <person name="Wang W."/>
            <person name="Stajich J.E."/>
            <person name="White M.M."/>
            <person name="Moncalvo J.M."/>
        </authorList>
    </citation>
    <scope>NUCLEOTIDE SEQUENCE [LARGE SCALE GENOMIC DNA]</scope>
    <source>
        <strain evidence="8 9">AUS-77-4</strain>
    </source>
</reference>
<feature type="domain" description="Major facilitator superfamily (MFS) profile" evidence="7">
    <location>
        <begin position="56"/>
        <end position="543"/>
    </location>
</feature>
<keyword evidence="3 6" id="KW-0812">Transmembrane</keyword>
<dbReference type="AlphaFoldDB" id="A0A2T9Z3X0"/>
<name>A0A2T9Z3X0_9FUNG</name>
<feature type="transmembrane region" description="Helical" evidence="6">
    <location>
        <begin position="91"/>
        <end position="109"/>
    </location>
</feature>
<keyword evidence="2" id="KW-0813">Transport</keyword>
<dbReference type="Pfam" id="PF00083">
    <property type="entry name" value="Sugar_tr"/>
    <property type="match status" value="1"/>
</dbReference>
<dbReference type="Pfam" id="PF07690">
    <property type="entry name" value="MFS_1"/>
    <property type="match status" value="1"/>
</dbReference>
<feature type="transmembrane region" description="Helical" evidence="6">
    <location>
        <begin position="121"/>
        <end position="143"/>
    </location>
</feature>
<dbReference type="GO" id="GO:0022857">
    <property type="term" value="F:transmembrane transporter activity"/>
    <property type="evidence" value="ECO:0007669"/>
    <property type="project" value="InterPro"/>
</dbReference>
<dbReference type="InterPro" id="IPR011701">
    <property type="entry name" value="MFS"/>
</dbReference>
<dbReference type="PROSITE" id="PS50850">
    <property type="entry name" value="MFS"/>
    <property type="match status" value="1"/>
</dbReference>
<feature type="transmembrane region" description="Helical" evidence="6">
    <location>
        <begin position="316"/>
        <end position="339"/>
    </location>
</feature>
<dbReference type="Proteomes" id="UP000245699">
    <property type="component" value="Unassembled WGS sequence"/>
</dbReference>
<feature type="transmembrane region" description="Helical" evidence="6">
    <location>
        <begin position="443"/>
        <end position="465"/>
    </location>
</feature>
<organism evidence="8 9">
    <name type="scientific">Furculomyces boomerangus</name>
    <dbReference type="NCBI Taxonomy" id="61424"/>
    <lineage>
        <taxon>Eukaryota</taxon>
        <taxon>Fungi</taxon>
        <taxon>Fungi incertae sedis</taxon>
        <taxon>Zoopagomycota</taxon>
        <taxon>Kickxellomycotina</taxon>
        <taxon>Harpellomycetes</taxon>
        <taxon>Harpellales</taxon>
        <taxon>Harpellaceae</taxon>
        <taxon>Furculomyces</taxon>
    </lineage>
</organism>
<feature type="transmembrane region" description="Helical" evidence="6">
    <location>
        <begin position="210"/>
        <end position="232"/>
    </location>
</feature>
<sequence length="550" mass="61222">MFLRRLFSENAFFLNMNNSDKQSIQNMSPQDLESPEKGQFNHEITLVLRQKKINLALIILIATSITSNINQTLVSSSFPAIGNHFNALNNVFWISLGYATVSATSQPFYYPLIAIMGVKRFYFACWILLAAPTILCIIGKNIWYVVFGYALSSFGGIGVSTCVSIIILSAAPVSKHKFFYGISSIVRSIGNMVGPLFGATIVSKFTFRSVFILEMIFIVACFLVSSYILFGADDTKTKVSTWKQFDILGSIFLVISIPCLIILFNSITPGSIFGRSATISCAIIFLVCFGLFIFNEKKTKSFPIIPTELYKIRSMILAYASVFLLGPRFVGSGYFIPMFSNATKNLSSVKIGFIVTTFQAGGALFGLLFYKFVKASNMRPYMMGMYVFVLSPSIYECFLNRNTPTWSLFLCEAIAGFGISGISLSATIFIIANSPKKFRERYLSLFSFVITMGAALSSALMILIYSNVLKSKINAIRINFPLNQQDINNALLNSQNIHSSTIPTDLSHALMDAYSRSIASVMIYDAVFVFVGLFLIYWTSDKNFEEIIIE</sequence>
<comment type="caution">
    <text evidence="8">The sequence shown here is derived from an EMBL/GenBank/DDBJ whole genome shotgun (WGS) entry which is preliminary data.</text>
</comment>
<evidence type="ECO:0000259" key="7">
    <source>
        <dbReference type="PROSITE" id="PS50850"/>
    </source>
</evidence>
<dbReference type="STRING" id="61424.A0A2T9Z3X0"/>